<feature type="signal peptide" evidence="1">
    <location>
        <begin position="1"/>
        <end position="16"/>
    </location>
</feature>
<evidence type="ECO:0000313" key="2">
    <source>
        <dbReference type="EMBL" id="POH75121.1"/>
    </source>
</evidence>
<name>A0A2S4A0T5_ARTGL</name>
<dbReference type="Proteomes" id="UP000237061">
    <property type="component" value="Unassembled WGS sequence"/>
</dbReference>
<gene>
    <name evidence="2" type="ORF">CVS27_00455</name>
</gene>
<accession>A0A2S4A0T5</accession>
<keyword evidence="1" id="KW-0732">Signal</keyword>
<protein>
    <submittedName>
        <fullName evidence="2">Uncharacterized protein</fullName>
    </submittedName>
</protein>
<evidence type="ECO:0000256" key="1">
    <source>
        <dbReference type="SAM" id="SignalP"/>
    </source>
</evidence>
<comment type="caution">
    <text evidence="2">The sequence shown here is derived from an EMBL/GenBank/DDBJ whole genome shotgun (WGS) entry which is preliminary data.</text>
</comment>
<evidence type="ECO:0000313" key="3">
    <source>
        <dbReference type="Proteomes" id="UP000237061"/>
    </source>
</evidence>
<sequence>MGSVAVAALLGLGACAAPPTTTYTNEAGQEVTVNWKDYPVHAYSLPAELLDAPVKEDTEAVAAELFEEIKTALTAEYRMEWEARGEAGWFPTTGNGYGGQAMTYTYNSVEWRSTTLPPSTAEWKKIMSVINGFTTASGLGPVKLTPDSDSLANDPERQKELVEEYGTADLDKLYWWAGTAYSGSQWLSVNLVNVARDTSGKAAKEYQESELPARSISITYGTTTVSRADLPTFKKALEQFEGLTPPEPTTSD</sequence>
<dbReference type="AlphaFoldDB" id="A0A2S4A0T5"/>
<organism evidence="2 3">
    <name type="scientific">Arthrobacter glacialis</name>
    <dbReference type="NCBI Taxonomy" id="1664"/>
    <lineage>
        <taxon>Bacteria</taxon>
        <taxon>Bacillati</taxon>
        <taxon>Actinomycetota</taxon>
        <taxon>Actinomycetes</taxon>
        <taxon>Micrococcales</taxon>
        <taxon>Micrococcaceae</taxon>
        <taxon>Arthrobacter</taxon>
    </lineage>
</organism>
<dbReference type="EMBL" id="PPXC01000001">
    <property type="protein sequence ID" value="POH75121.1"/>
    <property type="molecule type" value="Genomic_DNA"/>
</dbReference>
<feature type="chain" id="PRO_5015659163" evidence="1">
    <location>
        <begin position="17"/>
        <end position="252"/>
    </location>
</feature>
<reference evidence="2 3" key="1">
    <citation type="submission" date="2018-01" db="EMBL/GenBank/DDBJ databases">
        <title>Arthrobacter sp. nov., from glaciers in China.</title>
        <authorList>
            <person name="Liu Q."/>
            <person name="Xin Y.-H."/>
        </authorList>
    </citation>
    <scope>NUCLEOTIDE SEQUENCE [LARGE SCALE GENOMIC DNA]</scope>
    <source>
        <strain evidence="2 3">HLT2-12-2</strain>
    </source>
</reference>
<keyword evidence="3" id="KW-1185">Reference proteome</keyword>
<proteinExistence type="predicted"/>